<reference evidence="2 3" key="1">
    <citation type="submission" date="2018-08" db="EMBL/GenBank/DDBJ databases">
        <title>A genome reference for cultivated species of the human gut microbiota.</title>
        <authorList>
            <person name="Zou Y."/>
            <person name="Xue W."/>
            <person name="Luo G."/>
        </authorList>
    </citation>
    <scope>NUCLEOTIDE SEQUENCE [LARGE SCALE GENOMIC DNA]</scope>
    <source>
        <strain evidence="2 3">AF28-26</strain>
    </source>
</reference>
<dbReference type="InterPro" id="IPR001387">
    <property type="entry name" value="Cro/C1-type_HTH"/>
</dbReference>
<comment type="caution">
    <text evidence="2">The sequence shown here is derived from an EMBL/GenBank/DDBJ whole genome shotgun (WGS) entry which is preliminary data.</text>
</comment>
<proteinExistence type="predicted"/>
<organism evidence="2 3">
    <name type="scientific">[Clostridium] leptum</name>
    <dbReference type="NCBI Taxonomy" id="1535"/>
    <lineage>
        <taxon>Bacteria</taxon>
        <taxon>Bacillati</taxon>
        <taxon>Bacillota</taxon>
        <taxon>Clostridia</taxon>
        <taxon>Eubacteriales</taxon>
        <taxon>Oscillospiraceae</taxon>
        <taxon>Oscillospiraceae incertae sedis</taxon>
    </lineage>
</organism>
<protein>
    <submittedName>
        <fullName evidence="2">XRE family transcriptional regulator</fullName>
    </submittedName>
</protein>
<dbReference type="SUPFAM" id="SSF47413">
    <property type="entry name" value="lambda repressor-like DNA-binding domains"/>
    <property type="match status" value="1"/>
</dbReference>
<feature type="domain" description="HTH cro/C1-type" evidence="1">
    <location>
        <begin position="7"/>
        <end position="69"/>
    </location>
</feature>
<accession>A0A412AYS3</accession>
<sequence>MISFEPLRKILKERGISTYSLRNKCRFNNLDNKTIQRLMADESVSTNTLDALCKILNCDVSEIIDFSPDSHSHKENHNH</sequence>
<dbReference type="InterPro" id="IPR010982">
    <property type="entry name" value="Lambda_DNA-bd_dom_sf"/>
</dbReference>
<gene>
    <name evidence="2" type="ORF">DWY99_04870</name>
</gene>
<name>A0A412AYS3_9FIRM</name>
<evidence type="ECO:0000313" key="2">
    <source>
        <dbReference type="EMBL" id="RGQ42420.1"/>
    </source>
</evidence>
<dbReference type="GO" id="GO:0003677">
    <property type="term" value="F:DNA binding"/>
    <property type="evidence" value="ECO:0007669"/>
    <property type="project" value="InterPro"/>
</dbReference>
<evidence type="ECO:0000313" key="3">
    <source>
        <dbReference type="Proteomes" id="UP000284751"/>
    </source>
</evidence>
<dbReference type="Pfam" id="PF13443">
    <property type="entry name" value="HTH_26"/>
    <property type="match status" value="1"/>
</dbReference>
<dbReference type="Gene3D" id="1.10.260.40">
    <property type="entry name" value="lambda repressor-like DNA-binding domains"/>
    <property type="match status" value="1"/>
</dbReference>
<dbReference type="Proteomes" id="UP000284751">
    <property type="component" value="Unassembled WGS sequence"/>
</dbReference>
<evidence type="ECO:0000259" key="1">
    <source>
        <dbReference type="Pfam" id="PF13443"/>
    </source>
</evidence>
<dbReference type="AlphaFoldDB" id="A0A412AYS3"/>
<dbReference type="EMBL" id="QRTC01000012">
    <property type="protein sequence ID" value="RGQ42420.1"/>
    <property type="molecule type" value="Genomic_DNA"/>
</dbReference>